<evidence type="ECO:0000313" key="3">
    <source>
        <dbReference type="EMBL" id="VDM72929.1"/>
    </source>
</evidence>
<evidence type="ECO:0008006" key="5">
    <source>
        <dbReference type="Google" id="ProtNLM"/>
    </source>
</evidence>
<feature type="region of interest" description="Disordered" evidence="2">
    <location>
        <begin position="133"/>
        <end position="179"/>
    </location>
</feature>
<accession>A0A3P7J090</accession>
<dbReference type="Proteomes" id="UP000270094">
    <property type="component" value="Unassembled WGS sequence"/>
</dbReference>
<reference evidence="3 4" key="1">
    <citation type="submission" date="2018-11" db="EMBL/GenBank/DDBJ databases">
        <authorList>
            <consortium name="Pathogen Informatics"/>
        </authorList>
    </citation>
    <scope>NUCLEOTIDE SEQUENCE [LARGE SCALE GENOMIC DNA]</scope>
</reference>
<evidence type="ECO:0000313" key="4">
    <source>
        <dbReference type="Proteomes" id="UP000270094"/>
    </source>
</evidence>
<proteinExistence type="predicted"/>
<keyword evidence="4" id="KW-1185">Reference proteome</keyword>
<dbReference type="PANTHER" id="PTHR24637:SF262">
    <property type="entry name" value="CUTICLE COLLAGEN 34-RELATED"/>
    <property type="match status" value="1"/>
</dbReference>
<protein>
    <recommendedName>
        <fullName evidence="5">Nematode cuticle collagen N-terminal domain-containing protein</fullName>
    </recommendedName>
</protein>
<sequence length="207" mass="21904">MNSKLPPAAYSTHQSKHKIQKFPEATKEKQVTEKYGTLDGGMAVPINGQNQLARTFPVPRRQELGGDEEGLDLEENVACKPCCVPGPRGQPGRNGKNGFPGAPGTNGLAGLPGKLKPCEQMAVQICRECPQGQNGHIGSPGQPGDRGQRGNPGRKGMKGLPGTSGRRGSLPVAEEPIPGEPGLPGVSKILHFQFLWQNDSLISISNC</sequence>
<organism evidence="3 4">
    <name type="scientific">Strongylus vulgaris</name>
    <name type="common">Blood worm</name>
    <dbReference type="NCBI Taxonomy" id="40348"/>
    <lineage>
        <taxon>Eukaryota</taxon>
        <taxon>Metazoa</taxon>
        <taxon>Ecdysozoa</taxon>
        <taxon>Nematoda</taxon>
        <taxon>Chromadorea</taxon>
        <taxon>Rhabditida</taxon>
        <taxon>Rhabditina</taxon>
        <taxon>Rhabditomorpha</taxon>
        <taxon>Strongyloidea</taxon>
        <taxon>Strongylidae</taxon>
        <taxon>Strongylus</taxon>
    </lineage>
</organism>
<evidence type="ECO:0000256" key="2">
    <source>
        <dbReference type="SAM" id="MobiDB-lite"/>
    </source>
</evidence>
<dbReference type="AlphaFoldDB" id="A0A3P7J090"/>
<dbReference type="EMBL" id="UYYB01027962">
    <property type="protein sequence ID" value="VDM72929.1"/>
    <property type="molecule type" value="Genomic_DNA"/>
</dbReference>
<keyword evidence="1" id="KW-0677">Repeat</keyword>
<feature type="region of interest" description="Disordered" evidence="2">
    <location>
        <begin position="1"/>
        <end position="27"/>
    </location>
</feature>
<gene>
    <name evidence="3" type="ORF">SVUK_LOCUS7927</name>
</gene>
<name>A0A3P7J090_STRVU</name>
<dbReference type="OrthoDB" id="5876576at2759"/>
<evidence type="ECO:0000256" key="1">
    <source>
        <dbReference type="ARBA" id="ARBA00022737"/>
    </source>
</evidence>
<dbReference type="PANTHER" id="PTHR24637">
    <property type="entry name" value="COLLAGEN"/>
    <property type="match status" value="1"/>
</dbReference>